<protein>
    <submittedName>
        <fullName evidence="1">Uncharacterized protein</fullName>
    </submittedName>
</protein>
<dbReference type="Proteomes" id="UP000580250">
    <property type="component" value="Unassembled WGS sequence"/>
</dbReference>
<gene>
    <name evidence="1" type="ORF">MENT_LOCUS27415</name>
</gene>
<evidence type="ECO:0000313" key="1">
    <source>
        <dbReference type="EMBL" id="CAD2175675.1"/>
    </source>
</evidence>
<accession>A0A6V7VL48</accession>
<dbReference type="AlphaFoldDB" id="A0A6V7VL48"/>
<evidence type="ECO:0000313" key="2">
    <source>
        <dbReference type="Proteomes" id="UP000580250"/>
    </source>
</evidence>
<proteinExistence type="predicted"/>
<name>A0A6V7VL48_MELEN</name>
<sequence>MDGMLWRIWEKHGSCGNPVWRSCSTCGQMGANGAWRECGQLCSTWLDNGGIWDPVCWDRLPGSSTWMVVSSTWWIGGGSSEIVEGMEWSGEWMVGSTAETMDGPATMRMYQQWVLICASWYKVCFAEERKFLGPEDAFWADFIDCYRLDQMSIFKFYFWRSVI</sequence>
<dbReference type="EMBL" id="CAJEWN010000259">
    <property type="protein sequence ID" value="CAD2175675.1"/>
    <property type="molecule type" value="Genomic_DNA"/>
</dbReference>
<organism evidence="1 2">
    <name type="scientific">Meloidogyne enterolobii</name>
    <name type="common">Root-knot nematode worm</name>
    <name type="synonym">Meloidogyne mayaguensis</name>
    <dbReference type="NCBI Taxonomy" id="390850"/>
    <lineage>
        <taxon>Eukaryota</taxon>
        <taxon>Metazoa</taxon>
        <taxon>Ecdysozoa</taxon>
        <taxon>Nematoda</taxon>
        <taxon>Chromadorea</taxon>
        <taxon>Rhabditida</taxon>
        <taxon>Tylenchina</taxon>
        <taxon>Tylenchomorpha</taxon>
        <taxon>Tylenchoidea</taxon>
        <taxon>Meloidogynidae</taxon>
        <taxon>Meloidogyninae</taxon>
        <taxon>Meloidogyne</taxon>
    </lineage>
</organism>
<comment type="caution">
    <text evidence="1">The sequence shown here is derived from an EMBL/GenBank/DDBJ whole genome shotgun (WGS) entry which is preliminary data.</text>
</comment>
<reference evidence="1 2" key="1">
    <citation type="submission" date="2020-08" db="EMBL/GenBank/DDBJ databases">
        <authorList>
            <person name="Koutsovoulos G."/>
            <person name="Danchin GJ E."/>
        </authorList>
    </citation>
    <scope>NUCLEOTIDE SEQUENCE [LARGE SCALE GENOMIC DNA]</scope>
</reference>